<dbReference type="OrthoDB" id="9816060at2"/>
<keyword evidence="6 8" id="KW-1133">Transmembrane helix</keyword>
<dbReference type="Proteomes" id="UP000773614">
    <property type="component" value="Unassembled WGS sequence"/>
</dbReference>
<dbReference type="InterPro" id="IPR021147">
    <property type="entry name" value="DUF697"/>
</dbReference>
<evidence type="ECO:0000256" key="4">
    <source>
        <dbReference type="ARBA" id="ARBA00022519"/>
    </source>
</evidence>
<evidence type="ECO:0000256" key="3">
    <source>
        <dbReference type="ARBA" id="ARBA00022475"/>
    </source>
</evidence>
<evidence type="ECO:0000313" key="10">
    <source>
        <dbReference type="Proteomes" id="UP000773614"/>
    </source>
</evidence>
<comment type="similarity">
    <text evidence="2">Belongs to the UPF0283 family.</text>
</comment>
<dbReference type="NCBIfam" id="TIGR01620">
    <property type="entry name" value="hyp_HI0043"/>
    <property type="match status" value="1"/>
</dbReference>
<keyword evidence="4" id="KW-0997">Cell inner membrane</keyword>
<keyword evidence="10" id="KW-1185">Reference proteome</keyword>
<dbReference type="EMBL" id="SPKJ01000105">
    <property type="protein sequence ID" value="MYZ49922.1"/>
    <property type="molecule type" value="Genomic_DNA"/>
</dbReference>
<protein>
    <submittedName>
        <fullName evidence="9">TIGR01620 family protein</fullName>
    </submittedName>
</protein>
<reference evidence="9" key="1">
    <citation type="submission" date="2019-03" db="EMBL/GenBank/DDBJ databases">
        <title>Afifella sp. nov., isolated from activated sludge.</title>
        <authorList>
            <person name="Li Q."/>
            <person name="Liu Y."/>
        </authorList>
    </citation>
    <scope>NUCLEOTIDE SEQUENCE</scope>
    <source>
        <strain evidence="9">L72</strain>
    </source>
</reference>
<comment type="caution">
    <text evidence="9">The sequence shown here is derived from an EMBL/GenBank/DDBJ whole genome shotgun (WGS) entry which is preliminary data.</text>
</comment>
<evidence type="ECO:0000256" key="5">
    <source>
        <dbReference type="ARBA" id="ARBA00022692"/>
    </source>
</evidence>
<keyword evidence="7 8" id="KW-0472">Membrane</keyword>
<evidence type="ECO:0000256" key="6">
    <source>
        <dbReference type="ARBA" id="ARBA00022989"/>
    </source>
</evidence>
<dbReference type="InterPro" id="IPR006507">
    <property type="entry name" value="UPF0283"/>
</dbReference>
<name>A0A964T8P8_9HYPH</name>
<gene>
    <name evidence="9" type="ORF">E4O86_19630</name>
</gene>
<evidence type="ECO:0000256" key="8">
    <source>
        <dbReference type="SAM" id="Phobius"/>
    </source>
</evidence>
<dbReference type="GO" id="GO:0005886">
    <property type="term" value="C:plasma membrane"/>
    <property type="evidence" value="ECO:0007669"/>
    <property type="project" value="UniProtKB-SubCell"/>
</dbReference>
<feature type="transmembrane region" description="Helical" evidence="8">
    <location>
        <begin position="57"/>
        <end position="78"/>
    </location>
</feature>
<evidence type="ECO:0000256" key="1">
    <source>
        <dbReference type="ARBA" id="ARBA00004429"/>
    </source>
</evidence>
<dbReference type="RefSeq" id="WP_161142260.1">
    <property type="nucleotide sequence ID" value="NZ_SPKJ01000105.1"/>
</dbReference>
<dbReference type="PANTHER" id="PTHR39342:SF1">
    <property type="entry name" value="UPF0283 MEMBRANE PROTEIN YCJF"/>
    <property type="match status" value="1"/>
</dbReference>
<proteinExistence type="inferred from homology"/>
<sequence>MSENPAGHGRRPAAYRLDDPALGGIRETMLEEAEPSFDEAHDAVEMIVHPPRRRFRWGVLAATTASTLVALAIGIAVDSLIRDLFARADWLGWLALALAGLFVLSVLAIVGREVAGVFRLKRLARLRLLADKAAESNDRSEADRTVAALLAHYSGRADTAQGRRAVAGHAAEVMDGRDLLVLAERDLVRPLDVRARTIISGTARRVSVVTAVSPRAFLDIAYVLWESVRLIRRLSVLYGGRPGTLGLFRLTKAVFAHLAVTGTIAIGDTIVQQVLGHGIAARLSARFGEGVVNGLMTARIGLAAMDVCRPLPFLREERPRLKDLASGLVSGSERDALRQP</sequence>
<dbReference type="Pfam" id="PF05128">
    <property type="entry name" value="DUF697"/>
    <property type="match status" value="1"/>
</dbReference>
<keyword evidence="5 8" id="KW-0812">Transmembrane</keyword>
<feature type="transmembrane region" description="Helical" evidence="8">
    <location>
        <begin position="90"/>
        <end position="111"/>
    </location>
</feature>
<evidence type="ECO:0000256" key="7">
    <source>
        <dbReference type="ARBA" id="ARBA00023136"/>
    </source>
</evidence>
<organism evidence="9 10">
    <name type="scientific">Propylenella binzhouense</name>
    <dbReference type="NCBI Taxonomy" id="2555902"/>
    <lineage>
        <taxon>Bacteria</taxon>
        <taxon>Pseudomonadati</taxon>
        <taxon>Pseudomonadota</taxon>
        <taxon>Alphaproteobacteria</taxon>
        <taxon>Hyphomicrobiales</taxon>
        <taxon>Propylenellaceae</taxon>
        <taxon>Propylenella</taxon>
    </lineage>
</organism>
<keyword evidence="3" id="KW-1003">Cell membrane</keyword>
<dbReference type="AlphaFoldDB" id="A0A964T8P8"/>
<evidence type="ECO:0000256" key="2">
    <source>
        <dbReference type="ARBA" id="ARBA00008255"/>
    </source>
</evidence>
<evidence type="ECO:0000313" key="9">
    <source>
        <dbReference type="EMBL" id="MYZ49922.1"/>
    </source>
</evidence>
<accession>A0A964T8P8</accession>
<dbReference type="PANTHER" id="PTHR39342">
    <property type="entry name" value="UPF0283 MEMBRANE PROTEIN YCJF"/>
    <property type="match status" value="1"/>
</dbReference>
<comment type="subcellular location">
    <subcellularLocation>
        <location evidence="1">Cell inner membrane</location>
        <topology evidence="1">Multi-pass membrane protein</topology>
    </subcellularLocation>
</comment>